<dbReference type="InterPro" id="IPR036087">
    <property type="entry name" value="Nict_dMeBzImd_PRibTrfase_sf"/>
</dbReference>
<dbReference type="InterPro" id="IPR027417">
    <property type="entry name" value="P-loop_NTPase"/>
</dbReference>
<evidence type="ECO:0000313" key="17">
    <source>
        <dbReference type="Proteomes" id="UP000231878"/>
    </source>
</evidence>
<evidence type="ECO:0000256" key="10">
    <source>
        <dbReference type="ARBA" id="ARBA00022741"/>
    </source>
</evidence>
<comment type="similarity">
    <text evidence="2 14">Belongs to the CobT family.</text>
</comment>
<dbReference type="HAMAP" id="MF_00230">
    <property type="entry name" value="CobT"/>
    <property type="match status" value="1"/>
</dbReference>
<dbReference type="AlphaFoldDB" id="A0AAX0U295"/>
<proteinExistence type="inferred from homology"/>
<evidence type="ECO:0000256" key="7">
    <source>
        <dbReference type="ARBA" id="ARBA00022573"/>
    </source>
</evidence>
<keyword evidence="7 14" id="KW-0169">Cobalamin biosynthesis</keyword>
<dbReference type="CDD" id="cd02439">
    <property type="entry name" value="DMB-PRT_CobT"/>
    <property type="match status" value="1"/>
</dbReference>
<dbReference type="Gene3D" id="1.10.1610.10">
    <property type="match status" value="1"/>
</dbReference>
<accession>A0AAX0U295</accession>
<feature type="domain" description="ABC transporter" evidence="15">
    <location>
        <begin position="14"/>
        <end position="250"/>
    </location>
</feature>
<dbReference type="PANTHER" id="PTHR43463:SF1">
    <property type="entry name" value="NICOTINATE-NUCLEOTIDE--DIMETHYLBENZIMIDAZOLE PHOSPHORIBOSYLTRANSFERASE"/>
    <property type="match status" value="1"/>
</dbReference>
<comment type="catalytic activity">
    <reaction evidence="13 14">
        <text>5,6-dimethylbenzimidazole + nicotinate beta-D-ribonucleotide = alpha-ribazole 5'-phosphate + nicotinate + H(+)</text>
        <dbReference type="Rhea" id="RHEA:11196"/>
        <dbReference type="ChEBI" id="CHEBI:15378"/>
        <dbReference type="ChEBI" id="CHEBI:15890"/>
        <dbReference type="ChEBI" id="CHEBI:32544"/>
        <dbReference type="ChEBI" id="CHEBI:57502"/>
        <dbReference type="ChEBI" id="CHEBI:57918"/>
        <dbReference type="EC" id="2.4.2.21"/>
    </reaction>
</comment>
<dbReference type="GO" id="GO:0008939">
    <property type="term" value="F:nicotinate-nucleotide-dimethylbenzimidazole phosphoribosyltransferase activity"/>
    <property type="evidence" value="ECO:0007669"/>
    <property type="project" value="UniProtKB-UniRule"/>
</dbReference>
<dbReference type="EC" id="2.4.2.21" evidence="3 14"/>
<dbReference type="SMART" id="SM00382">
    <property type="entry name" value="AAA"/>
    <property type="match status" value="1"/>
</dbReference>
<evidence type="ECO:0000256" key="4">
    <source>
        <dbReference type="ARBA" id="ARBA00015486"/>
    </source>
</evidence>
<protein>
    <recommendedName>
        <fullName evidence="4 14">Nicotinate-nucleotide--dimethylbenzimidazole phosphoribosyltransferase</fullName>
        <shortName evidence="14">NN:DBI PRT</shortName>
        <ecNumber evidence="3 14">2.4.2.21</ecNumber>
    </recommendedName>
    <alternativeName>
        <fullName evidence="12 14">N(1)-alpha-phosphoribosyltransferase</fullName>
    </alternativeName>
</protein>
<evidence type="ECO:0000256" key="6">
    <source>
        <dbReference type="ARBA" id="ARBA00022519"/>
    </source>
</evidence>
<dbReference type="InterPro" id="IPR003439">
    <property type="entry name" value="ABC_transporter-like_ATP-bd"/>
</dbReference>
<gene>
    <name evidence="14 16" type="primary">cobT</name>
    <name evidence="16" type="ORF">CWD88_30910</name>
</gene>
<dbReference type="InterPro" id="IPR003200">
    <property type="entry name" value="Nict_dMeBzImd_PRibTrfase"/>
</dbReference>
<dbReference type="PROSITE" id="PS00211">
    <property type="entry name" value="ABC_TRANSPORTER_1"/>
    <property type="match status" value="1"/>
</dbReference>
<dbReference type="InterPro" id="IPR017871">
    <property type="entry name" value="ABC_transporter-like_CS"/>
</dbReference>
<evidence type="ECO:0000256" key="9">
    <source>
        <dbReference type="ARBA" id="ARBA00022679"/>
    </source>
</evidence>
<dbReference type="Proteomes" id="UP000231878">
    <property type="component" value="Unassembled WGS sequence"/>
</dbReference>
<dbReference type="Gene3D" id="3.40.50.300">
    <property type="entry name" value="P-loop containing nucleotide triphosphate hydrolases"/>
    <property type="match status" value="1"/>
</dbReference>
<dbReference type="GO" id="GO:0009236">
    <property type="term" value="P:cobalamin biosynthetic process"/>
    <property type="evidence" value="ECO:0007669"/>
    <property type="project" value="UniProtKB-UniRule"/>
</dbReference>
<name>A0AAX0U295_BURPE</name>
<evidence type="ECO:0000256" key="11">
    <source>
        <dbReference type="ARBA" id="ARBA00022840"/>
    </source>
</evidence>
<keyword evidence="11" id="KW-0067">ATP-binding</keyword>
<feature type="active site" description="Proton acceptor" evidence="14">
    <location>
        <position position="606"/>
    </location>
</feature>
<keyword evidence="9 14" id="KW-0808">Transferase</keyword>
<dbReference type="NCBIfam" id="NF000996">
    <property type="entry name" value="PRK00105.1"/>
    <property type="match status" value="1"/>
</dbReference>
<dbReference type="NCBIfam" id="TIGR03160">
    <property type="entry name" value="cobT_DBIPRT"/>
    <property type="match status" value="1"/>
</dbReference>
<comment type="pathway">
    <text evidence="1 14">Nucleoside biosynthesis; alpha-ribazole biosynthesis; alpha-ribazole from 5,6-dimethylbenzimidazole: step 1/2.</text>
</comment>
<evidence type="ECO:0000256" key="13">
    <source>
        <dbReference type="ARBA" id="ARBA00047340"/>
    </source>
</evidence>
<keyword evidence="6" id="KW-0997">Cell inner membrane</keyword>
<comment type="caution">
    <text evidence="16">The sequence shown here is derived from an EMBL/GenBank/DDBJ whole genome shotgun (WGS) entry which is preliminary data.</text>
</comment>
<dbReference type="EMBL" id="PHRB01000045">
    <property type="protein sequence ID" value="PJO62472.1"/>
    <property type="molecule type" value="Genomic_DNA"/>
</dbReference>
<evidence type="ECO:0000256" key="12">
    <source>
        <dbReference type="ARBA" id="ARBA00030686"/>
    </source>
</evidence>
<dbReference type="GO" id="GO:0016887">
    <property type="term" value="F:ATP hydrolysis activity"/>
    <property type="evidence" value="ECO:0007669"/>
    <property type="project" value="InterPro"/>
</dbReference>
<dbReference type="Pfam" id="PF00005">
    <property type="entry name" value="ABC_tran"/>
    <property type="match status" value="1"/>
</dbReference>
<dbReference type="FunFam" id="3.40.50.10210:FF:000001">
    <property type="entry name" value="Nicotinate-nucleotide--dimethylbenzimidazole phosphoribosyltransferase"/>
    <property type="match status" value="1"/>
</dbReference>
<reference evidence="16 17" key="1">
    <citation type="submission" date="2017-11" db="EMBL/GenBank/DDBJ databases">
        <title>Molecular characterization of Burkholderia pseudomallei and closely related isolates from Vietnam.</title>
        <authorList>
            <person name="Ustinov D.V."/>
            <person name="Antonov A.S."/>
            <person name="Avdusheva E.F."/>
            <person name="Shpak I.M."/>
            <person name="Zakharova I.B."/>
            <person name="Thi L.A."/>
            <person name="Teteryatnikova N."/>
            <person name="Lopasteyskaya Y.A."/>
            <person name="Kuzyutina J.A."/>
            <person name="Ngo T.N."/>
            <person name="Victorov D.V."/>
        </authorList>
    </citation>
    <scope>NUCLEOTIDE SEQUENCE [LARGE SCALE GENOMIC DNA]</scope>
    <source>
        <strain evidence="16 17">V1512</strain>
    </source>
</reference>
<evidence type="ECO:0000256" key="5">
    <source>
        <dbReference type="ARBA" id="ARBA00022475"/>
    </source>
</evidence>
<evidence type="ECO:0000256" key="8">
    <source>
        <dbReference type="ARBA" id="ARBA00022676"/>
    </source>
</evidence>
<dbReference type="GO" id="GO:0005524">
    <property type="term" value="F:ATP binding"/>
    <property type="evidence" value="ECO:0007669"/>
    <property type="project" value="UniProtKB-KW"/>
</dbReference>
<dbReference type="SUPFAM" id="SSF52540">
    <property type="entry name" value="P-loop containing nucleoside triphosphate hydrolases"/>
    <property type="match status" value="1"/>
</dbReference>
<keyword evidence="5" id="KW-1003">Cell membrane</keyword>
<evidence type="ECO:0000256" key="3">
    <source>
        <dbReference type="ARBA" id="ARBA00011991"/>
    </source>
</evidence>
<dbReference type="CDD" id="cd03214">
    <property type="entry name" value="ABC_Iron-Siderophores_B12_Hemin"/>
    <property type="match status" value="1"/>
</dbReference>
<keyword evidence="10" id="KW-0547">Nucleotide-binding</keyword>
<evidence type="ECO:0000256" key="14">
    <source>
        <dbReference type="HAMAP-Rule" id="MF_00230"/>
    </source>
</evidence>
<dbReference type="Pfam" id="PF02277">
    <property type="entry name" value="DBI_PRT"/>
    <property type="match status" value="1"/>
</dbReference>
<evidence type="ECO:0000256" key="1">
    <source>
        <dbReference type="ARBA" id="ARBA00005049"/>
    </source>
</evidence>
<evidence type="ECO:0000259" key="15">
    <source>
        <dbReference type="PROSITE" id="PS50893"/>
    </source>
</evidence>
<dbReference type="InterPro" id="IPR023195">
    <property type="entry name" value="Nict_dMeBzImd_PRibTrfase_N"/>
</dbReference>
<dbReference type="InterPro" id="IPR017846">
    <property type="entry name" value="Nict_dMeBzImd_PRibTrfase_bact"/>
</dbReference>
<sequence>MTMHDAPTSRPTRYGTRHLVLKAGARTLLDDFTHTFEPGELWCVAGPNGAGKTTLITTLAGLAKPAAGHVEADGAPLAAWRPEALARRRAWMAQTLHDAFSASVLDTVLLARFPHLPGWGWERADDHAAARAALARLGLEAFAARDVLSLSGGERQRVALAAALCQDAPLLLLDEPLAHLDLHHQIDCLAALADWLRAGERTAIFSCHDLNLARRFATHALLLDGEGGAHAGPVRDVLTPERASRAFGYPLVLIERDGHEALVPAWPDARACPDRRASRNPFHPRDEPMTTSTFSLPSVDPLDDAALRATLARIIDHKTKPPGSLGRLEALALQLGMIQRTSAPSVARPAMIVFAGDHGIAAEGVSPYPQAVTAQMVANFVAGGAAINAFSRVAGLALEIVDAGVASPLPASPQLVDAAIARGTRNFAQERAMSRDEALAALAAGAARVRHHAALGTNVIGFGEMGIANTSAAACMMSRLLDVPIDACVGRGTGLDDAGLAHKRAVLGRALERHAHAREPLDVLAAFGGFEIAMIAGAFIEAAHARMAILVDGFIATSALLVADALAPVVREYCVFSHVSNEAGHRRMLEHLGGEPLLALDLRLGEGTGAALALPLVRAAAAFVNEMASFESAGVANRDA</sequence>
<dbReference type="PROSITE" id="PS50893">
    <property type="entry name" value="ABC_TRANSPORTER_2"/>
    <property type="match status" value="1"/>
</dbReference>
<evidence type="ECO:0000313" key="16">
    <source>
        <dbReference type="EMBL" id="PJO62472.1"/>
    </source>
</evidence>
<dbReference type="InterPro" id="IPR003593">
    <property type="entry name" value="AAA+_ATPase"/>
</dbReference>
<comment type="function">
    <text evidence="14">Catalyzes the synthesis of alpha-ribazole-5'-phosphate from nicotinate mononucleotide (NAMN) and 5,6-dimethylbenzimidazole (DMB).</text>
</comment>
<keyword evidence="6" id="KW-0472">Membrane</keyword>
<organism evidence="16 17">
    <name type="scientific">Burkholderia pseudomallei</name>
    <name type="common">Pseudomonas pseudomallei</name>
    <dbReference type="NCBI Taxonomy" id="28450"/>
    <lineage>
        <taxon>Bacteria</taxon>
        <taxon>Pseudomonadati</taxon>
        <taxon>Pseudomonadota</taxon>
        <taxon>Betaproteobacteria</taxon>
        <taxon>Burkholderiales</taxon>
        <taxon>Burkholderiaceae</taxon>
        <taxon>Burkholderia</taxon>
        <taxon>pseudomallei group</taxon>
    </lineage>
</organism>
<dbReference type="SUPFAM" id="SSF52733">
    <property type="entry name" value="Nicotinate mononucleotide:5,6-dimethylbenzimidazole phosphoribosyltransferase (CobT)"/>
    <property type="match status" value="1"/>
</dbReference>
<dbReference type="Gene3D" id="3.40.50.10210">
    <property type="match status" value="1"/>
</dbReference>
<keyword evidence="8 14" id="KW-0328">Glycosyltransferase</keyword>
<evidence type="ECO:0000256" key="2">
    <source>
        <dbReference type="ARBA" id="ARBA00007110"/>
    </source>
</evidence>
<dbReference type="PANTHER" id="PTHR43463">
    <property type="entry name" value="NICOTINATE-NUCLEOTIDE--DIMETHYLBENZIMIDAZOLE PHOSPHORIBOSYLTRANSFERASE"/>
    <property type="match status" value="1"/>
</dbReference>